<dbReference type="AlphaFoldDB" id="A0A1V4KYF2"/>
<organism evidence="1 2">
    <name type="scientific">Patagioenas fasciata monilis</name>
    <dbReference type="NCBI Taxonomy" id="372326"/>
    <lineage>
        <taxon>Eukaryota</taxon>
        <taxon>Metazoa</taxon>
        <taxon>Chordata</taxon>
        <taxon>Craniata</taxon>
        <taxon>Vertebrata</taxon>
        <taxon>Euteleostomi</taxon>
        <taxon>Archelosauria</taxon>
        <taxon>Archosauria</taxon>
        <taxon>Dinosauria</taxon>
        <taxon>Saurischia</taxon>
        <taxon>Theropoda</taxon>
        <taxon>Coelurosauria</taxon>
        <taxon>Aves</taxon>
        <taxon>Neognathae</taxon>
        <taxon>Neoaves</taxon>
        <taxon>Columbimorphae</taxon>
        <taxon>Columbiformes</taxon>
        <taxon>Columbidae</taxon>
        <taxon>Patagioenas</taxon>
    </lineage>
</organism>
<proteinExistence type="predicted"/>
<evidence type="ECO:0000313" key="2">
    <source>
        <dbReference type="Proteomes" id="UP000190648"/>
    </source>
</evidence>
<dbReference type="Proteomes" id="UP000190648">
    <property type="component" value="Unassembled WGS sequence"/>
</dbReference>
<name>A0A1V4KYF2_PATFA</name>
<accession>A0A1V4KYF2</accession>
<keyword evidence="2" id="KW-1185">Reference proteome</keyword>
<dbReference type="EMBL" id="LSYS01001150">
    <property type="protein sequence ID" value="OPJ89442.1"/>
    <property type="molecule type" value="Genomic_DNA"/>
</dbReference>
<gene>
    <name evidence="1" type="ORF">AV530_003668</name>
</gene>
<comment type="caution">
    <text evidence="1">The sequence shown here is derived from an EMBL/GenBank/DDBJ whole genome shotgun (WGS) entry which is preliminary data.</text>
</comment>
<sequence>MLQELGWDVWQSDRCAKLRQWLSSTLVSEISANREGMSRNGAFGWSLLSHHHPLFVPRAMEPVPLQHEALLRRWPFPMRPDGFIVVLKQESDGQSRDTC</sequence>
<evidence type="ECO:0000313" key="1">
    <source>
        <dbReference type="EMBL" id="OPJ89442.1"/>
    </source>
</evidence>
<protein>
    <submittedName>
        <fullName evidence="1">Uncharacterized protein</fullName>
    </submittedName>
</protein>
<reference evidence="1 2" key="1">
    <citation type="submission" date="2016-02" db="EMBL/GenBank/DDBJ databases">
        <title>Band-tailed pigeon sequencing and assembly.</title>
        <authorList>
            <person name="Soares A.E."/>
            <person name="Novak B.J."/>
            <person name="Rice E.S."/>
            <person name="O'Connell B."/>
            <person name="Chang D."/>
            <person name="Weber S."/>
            <person name="Shapiro B."/>
        </authorList>
    </citation>
    <scope>NUCLEOTIDE SEQUENCE [LARGE SCALE GENOMIC DNA]</scope>
    <source>
        <strain evidence="1">BTP2013</strain>
        <tissue evidence="1">Blood</tissue>
    </source>
</reference>